<keyword evidence="9" id="KW-1133">Transmembrane helix</keyword>
<feature type="compositionally biased region" description="Basic and acidic residues" evidence="8">
    <location>
        <begin position="961"/>
        <end position="980"/>
    </location>
</feature>
<proteinExistence type="predicted"/>
<keyword evidence="5" id="KW-0411">Iron-sulfur</keyword>
<dbReference type="PANTHER" id="PTHR13184:SF5">
    <property type="entry name" value="METHYLTRANSFERASE-LIKE PROTEIN 17, MITOCHONDRIAL"/>
    <property type="match status" value="1"/>
</dbReference>
<dbReference type="CDD" id="cd02947">
    <property type="entry name" value="TRX_family"/>
    <property type="match status" value="1"/>
</dbReference>
<dbReference type="Pfam" id="PF00085">
    <property type="entry name" value="Thioredoxin"/>
    <property type="match status" value="1"/>
</dbReference>
<reference evidence="11 12" key="1">
    <citation type="journal article" date="2019" name="Sci. Rep.">
        <title>Colletotrichum shisoi sp. nov., an anthracnose pathogen of Perilla frutescens in Japan: molecular phylogenetic, morphological and genomic evidence.</title>
        <authorList>
            <person name="Gan P."/>
            <person name="Tsushima A."/>
            <person name="Hiroyama R."/>
            <person name="Narusaka M."/>
            <person name="Takano Y."/>
            <person name="Narusaka Y."/>
            <person name="Kawaradani M."/>
            <person name="Damm U."/>
            <person name="Shirasu K."/>
        </authorList>
    </citation>
    <scope>NUCLEOTIDE SEQUENCE [LARGE SCALE GENOMIC DNA]</scope>
    <source>
        <strain evidence="11 12">PG-2018a</strain>
    </source>
</reference>
<dbReference type="GO" id="GO:0008168">
    <property type="term" value="F:methyltransferase activity"/>
    <property type="evidence" value="ECO:0007669"/>
    <property type="project" value="UniProtKB-KW"/>
</dbReference>
<evidence type="ECO:0000256" key="9">
    <source>
        <dbReference type="SAM" id="Phobius"/>
    </source>
</evidence>
<dbReference type="GO" id="GO:0006412">
    <property type="term" value="P:translation"/>
    <property type="evidence" value="ECO:0007669"/>
    <property type="project" value="InterPro"/>
</dbReference>
<gene>
    <name evidence="11" type="primary">RSM22</name>
    <name evidence="11" type="ORF">CSHISOI_08076</name>
</gene>
<evidence type="ECO:0000313" key="11">
    <source>
        <dbReference type="EMBL" id="TQN67366.1"/>
    </source>
</evidence>
<evidence type="ECO:0000313" key="12">
    <source>
        <dbReference type="Proteomes" id="UP000326340"/>
    </source>
</evidence>
<dbReference type="Pfam" id="PF09243">
    <property type="entry name" value="Rsm22"/>
    <property type="match status" value="1"/>
</dbReference>
<dbReference type="InterPro" id="IPR017937">
    <property type="entry name" value="Thioredoxin_CS"/>
</dbReference>
<dbReference type="PANTHER" id="PTHR13184">
    <property type="entry name" value="37S RIBOSOMAL PROTEIN S22"/>
    <property type="match status" value="1"/>
</dbReference>
<sequence length="980" mass="108836">MSLVNIQSAGQWQGILSSTNVVIADFYADWCGPCKMIAPHFERLAKEHSKPNKVAFCKINVDNQSTIARTHGVSAMPTFIVFHGGQAVETIKGANPPALTQAIQNALKLPDKGGRSAATFTTPGRTLGGDKPARASLRRPVQWQLRDFFSNIITFIGLYLVSLFAIDPHKAAEMSQFNRVNPPAPVVKPAKGAAGSGTRQAQKGPAFKTAFSTTPRRLKDAEPTRDEIEGLARNAKVERTVREAKQRFRDTLPKGYLTEEEYNLYERLYGPPLRETTPDDVGMQYLNDKHSAKPRRDGSGGPTLFRETEGGTLQEVQYVSKKTVRTPSDDETSFTETEAPEEEEEAPDAAATDEGVPEGDGKYINIVARNKREYVALMKLQKDFEENSRAVEESMRNQLEEEGLRDEEREFEEEEDEEELDEGEDGIAEQQTSMRAGRLHPFTREGHFSTNPSTVSLPHVGYVSPVSTILDRTDIKHVKEAAEKAFGGPGLPYSPATPASKMGLEQQPLGMAAWQHKMSEIEADAFVSSFLPPAYASSMGTLVEVRKRLGTDWLRKLFEKPGGPRFLDVGAGGAGLLAWQDITRAEWEAMRSRGEVENKNPPGKQSVVIGAEKLRSRVSKFLHNTSILPRLPDYVHSVDTAHLQLDANEVPQPRKMFDVIIASHLLLPVKEGHRRNAILNKIWSLLNPEGGVLIVLEKGQPRGFEAVADVRERLLSEFLIPPGGENAMSGEERNPGFDRVKEPGMIIAPCTNHRGCPMYHTPGKSTGRKDFCHFSQRFIRPPFLQKIMGATQRNHDDVLFSYVAIQRGVAAKEGPLVGEQATARAFEGFETSETAPDMLSLPRQILPPIKRRGHVTLDVCTPNAQLERWTVPKSFSKQAYHDARKAKWGDLWALGAKTRNHRNVRLGRPEALDDGGVRAQRAKAALSKKKKFVNVGIDETGVVGGPQERISPTRKTSRKSYRQEVMRKLAKEDEERGGYI</sequence>
<dbReference type="GO" id="GO:0046872">
    <property type="term" value="F:metal ion binding"/>
    <property type="evidence" value="ECO:0007669"/>
    <property type="project" value="UniProtKB-KW"/>
</dbReference>
<dbReference type="PROSITE" id="PS00194">
    <property type="entry name" value="THIOREDOXIN_1"/>
    <property type="match status" value="1"/>
</dbReference>
<accession>A0A5Q4BKT7</accession>
<evidence type="ECO:0000256" key="1">
    <source>
        <dbReference type="ARBA" id="ARBA00004173"/>
    </source>
</evidence>
<feature type="compositionally biased region" description="Basic and acidic residues" evidence="8">
    <location>
        <begin position="386"/>
        <end position="399"/>
    </location>
</feature>
<comment type="subcellular location">
    <subcellularLocation>
        <location evidence="1">Mitochondrion</location>
    </subcellularLocation>
</comment>
<feature type="region of interest" description="Disordered" evidence="8">
    <location>
        <begin position="288"/>
        <end position="360"/>
    </location>
</feature>
<protein>
    <submittedName>
        <fullName evidence="11">Putative S-adenosyl-L-methionine-dependent RNA methyltransferase RSM22</fullName>
    </submittedName>
</protein>
<dbReference type="GO" id="GO:0051536">
    <property type="term" value="F:iron-sulfur cluster binding"/>
    <property type="evidence" value="ECO:0007669"/>
    <property type="project" value="UniProtKB-KW"/>
</dbReference>
<keyword evidence="11" id="KW-0489">Methyltransferase</keyword>
<feature type="compositionally biased region" description="Acidic residues" evidence="8">
    <location>
        <begin position="400"/>
        <end position="427"/>
    </location>
</feature>
<keyword evidence="3" id="KW-0809">Transit peptide</keyword>
<dbReference type="Gene3D" id="3.40.50.150">
    <property type="entry name" value="Vaccinia Virus protein VP39"/>
    <property type="match status" value="1"/>
</dbReference>
<dbReference type="SUPFAM" id="SSF52833">
    <property type="entry name" value="Thioredoxin-like"/>
    <property type="match status" value="1"/>
</dbReference>
<dbReference type="AlphaFoldDB" id="A0A5Q4BKT7"/>
<evidence type="ECO:0000259" key="10">
    <source>
        <dbReference type="PROSITE" id="PS51352"/>
    </source>
</evidence>
<feature type="transmembrane region" description="Helical" evidence="9">
    <location>
        <begin position="148"/>
        <end position="166"/>
    </location>
</feature>
<evidence type="ECO:0000256" key="3">
    <source>
        <dbReference type="ARBA" id="ARBA00022946"/>
    </source>
</evidence>
<evidence type="ECO:0000256" key="2">
    <source>
        <dbReference type="ARBA" id="ARBA00022723"/>
    </source>
</evidence>
<dbReference type="InterPro" id="IPR013766">
    <property type="entry name" value="Thioredoxin_domain"/>
</dbReference>
<dbReference type="PROSITE" id="PS51352">
    <property type="entry name" value="THIOREDOXIN_2"/>
    <property type="match status" value="1"/>
</dbReference>
<evidence type="ECO:0000256" key="6">
    <source>
        <dbReference type="ARBA" id="ARBA00023128"/>
    </source>
</evidence>
<feature type="region of interest" description="Disordered" evidence="8">
    <location>
        <begin position="386"/>
        <end position="437"/>
    </location>
</feature>
<keyword evidence="9" id="KW-0812">Transmembrane</keyword>
<keyword evidence="9" id="KW-0472">Membrane</keyword>
<dbReference type="OrthoDB" id="421327at2759"/>
<feature type="compositionally biased region" description="Acidic residues" evidence="8">
    <location>
        <begin position="329"/>
        <end position="347"/>
    </location>
</feature>
<evidence type="ECO:0000256" key="5">
    <source>
        <dbReference type="ARBA" id="ARBA00023014"/>
    </source>
</evidence>
<dbReference type="Proteomes" id="UP000326340">
    <property type="component" value="Unassembled WGS sequence"/>
</dbReference>
<dbReference type="SUPFAM" id="SSF53335">
    <property type="entry name" value="S-adenosyl-L-methionine-dependent methyltransferases"/>
    <property type="match status" value="1"/>
</dbReference>
<feature type="domain" description="Thioredoxin" evidence="10">
    <location>
        <begin position="1"/>
        <end position="108"/>
    </location>
</feature>
<keyword evidence="12" id="KW-1185">Reference proteome</keyword>
<keyword evidence="2" id="KW-0479">Metal-binding</keyword>
<dbReference type="Gene3D" id="3.40.30.10">
    <property type="entry name" value="Glutaredoxin"/>
    <property type="match status" value="1"/>
</dbReference>
<dbReference type="InterPro" id="IPR029063">
    <property type="entry name" value="SAM-dependent_MTases_sf"/>
</dbReference>
<dbReference type="InterPro" id="IPR052571">
    <property type="entry name" value="Mt_RNA_Methyltransferase"/>
</dbReference>
<dbReference type="GO" id="GO:0003735">
    <property type="term" value="F:structural constituent of ribosome"/>
    <property type="evidence" value="ECO:0007669"/>
    <property type="project" value="TreeGrafter"/>
</dbReference>
<organism evidence="11 12">
    <name type="scientific">Colletotrichum shisoi</name>
    <dbReference type="NCBI Taxonomy" id="2078593"/>
    <lineage>
        <taxon>Eukaryota</taxon>
        <taxon>Fungi</taxon>
        <taxon>Dikarya</taxon>
        <taxon>Ascomycota</taxon>
        <taxon>Pezizomycotina</taxon>
        <taxon>Sordariomycetes</taxon>
        <taxon>Hypocreomycetidae</taxon>
        <taxon>Glomerellales</taxon>
        <taxon>Glomerellaceae</taxon>
        <taxon>Colletotrichum</taxon>
        <taxon>Colletotrichum destructivum species complex</taxon>
    </lineage>
</organism>
<dbReference type="PRINTS" id="PR00421">
    <property type="entry name" value="THIOREDOXIN"/>
</dbReference>
<evidence type="ECO:0000256" key="7">
    <source>
        <dbReference type="ARBA" id="ARBA00045681"/>
    </source>
</evidence>
<evidence type="ECO:0000256" key="8">
    <source>
        <dbReference type="SAM" id="MobiDB-lite"/>
    </source>
</evidence>
<name>A0A5Q4BKT7_9PEZI</name>
<comment type="caution">
    <text evidence="11">The sequence shown here is derived from an EMBL/GenBank/DDBJ whole genome shotgun (WGS) entry which is preliminary data.</text>
</comment>
<dbReference type="InterPro" id="IPR015324">
    <property type="entry name" value="Ribosomal_Rsm22-like"/>
</dbReference>
<dbReference type="EMBL" id="PUHP01000934">
    <property type="protein sequence ID" value="TQN67366.1"/>
    <property type="molecule type" value="Genomic_DNA"/>
</dbReference>
<keyword evidence="11" id="KW-0808">Transferase</keyword>
<dbReference type="InterPro" id="IPR036249">
    <property type="entry name" value="Thioredoxin-like_sf"/>
</dbReference>
<keyword evidence="6" id="KW-0496">Mitochondrion</keyword>
<feature type="region of interest" description="Disordered" evidence="8">
    <location>
        <begin position="943"/>
        <end position="980"/>
    </location>
</feature>
<dbReference type="GO" id="GO:0032259">
    <property type="term" value="P:methylation"/>
    <property type="evidence" value="ECO:0007669"/>
    <property type="project" value="UniProtKB-KW"/>
</dbReference>
<keyword evidence="4" id="KW-0408">Iron</keyword>
<dbReference type="GO" id="GO:0005763">
    <property type="term" value="C:mitochondrial small ribosomal subunit"/>
    <property type="evidence" value="ECO:0007669"/>
    <property type="project" value="TreeGrafter"/>
</dbReference>
<feature type="compositionally biased region" description="Basic and acidic residues" evidence="8">
    <location>
        <begin position="288"/>
        <end position="298"/>
    </location>
</feature>
<evidence type="ECO:0000256" key="4">
    <source>
        <dbReference type="ARBA" id="ARBA00023004"/>
    </source>
</evidence>
<comment type="function">
    <text evidence="7">Mitochondrial ribosome (mitoribosome) assembly factor. Binds at the interface of the head and body domains of the mitochondrial small ribosomal subunit (mt-SSU), occluding the mRNA channel and preventing compaction of the head domain towards the body. Probable inactive methyltransferase: retains the characteristic folding and ability to bind S-adenosyl-L-methionine, but it probably lost its methyltransferase activity.</text>
</comment>